<accession>A0A1I7XSE9</accession>
<name>A0A1I7XSE9_HETBA</name>
<reference evidence="3" key="1">
    <citation type="submission" date="2016-11" db="UniProtKB">
        <authorList>
            <consortium name="WormBaseParasite"/>
        </authorList>
    </citation>
    <scope>IDENTIFICATION</scope>
</reference>
<feature type="compositionally biased region" description="Basic and acidic residues" evidence="1">
    <location>
        <begin position="93"/>
        <end position="104"/>
    </location>
</feature>
<feature type="compositionally biased region" description="Basic and acidic residues" evidence="1">
    <location>
        <begin position="76"/>
        <end position="85"/>
    </location>
</feature>
<evidence type="ECO:0000313" key="2">
    <source>
        <dbReference type="Proteomes" id="UP000095283"/>
    </source>
</evidence>
<feature type="region of interest" description="Disordered" evidence="1">
    <location>
        <begin position="76"/>
        <end position="104"/>
    </location>
</feature>
<dbReference type="Proteomes" id="UP000095283">
    <property type="component" value="Unplaced"/>
</dbReference>
<evidence type="ECO:0000256" key="1">
    <source>
        <dbReference type="SAM" id="MobiDB-lite"/>
    </source>
</evidence>
<protein>
    <submittedName>
        <fullName evidence="3">Uncharacterized protein</fullName>
    </submittedName>
</protein>
<keyword evidence="2" id="KW-1185">Reference proteome</keyword>
<proteinExistence type="predicted"/>
<evidence type="ECO:0000313" key="3">
    <source>
        <dbReference type="WBParaSite" id="Hba_20414"/>
    </source>
</evidence>
<sequence length="104" mass="12636">MLRTDVEHREWQLRMRQLESQLNELRVVKTKLECRIAEMEEELTRETQAAHELSVTLERETQMRIQLERRLQQWREGSNGDDRISRVSSTARFESDEKVLDHYH</sequence>
<organism evidence="2 3">
    <name type="scientific">Heterorhabditis bacteriophora</name>
    <name type="common">Entomopathogenic nematode worm</name>
    <dbReference type="NCBI Taxonomy" id="37862"/>
    <lineage>
        <taxon>Eukaryota</taxon>
        <taxon>Metazoa</taxon>
        <taxon>Ecdysozoa</taxon>
        <taxon>Nematoda</taxon>
        <taxon>Chromadorea</taxon>
        <taxon>Rhabditida</taxon>
        <taxon>Rhabditina</taxon>
        <taxon>Rhabditomorpha</taxon>
        <taxon>Strongyloidea</taxon>
        <taxon>Heterorhabditidae</taxon>
        <taxon>Heterorhabditis</taxon>
    </lineage>
</organism>
<dbReference type="AlphaFoldDB" id="A0A1I7XSE9"/>
<dbReference type="WBParaSite" id="Hba_20414">
    <property type="protein sequence ID" value="Hba_20414"/>
    <property type="gene ID" value="Hba_20414"/>
</dbReference>